<comment type="caution">
    <text evidence="7">The sequence shown here is derived from an EMBL/GenBank/DDBJ whole genome shotgun (WGS) entry which is preliminary data.</text>
</comment>
<dbReference type="GO" id="GO:0016020">
    <property type="term" value="C:membrane"/>
    <property type="evidence" value="ECO:0007669"/>
    <property type="project" value="UniProtKB-SubCell"/>
</dbReference>
<dbReference type="PANTHER" id="PTHR12703">
    <property type="entry name" value="TRANSMEMBRANE PROTEIN 33"/>
    <property type="match status" value="1"/>
</dbReference>
<dbReference type="GO" id="GO:0061024">
    <property type="term" value="P:membrane organization"/>
    <property type="evidence" value="ECO:0007669"/>
    <property type="project" value="TreeGrafter"/>
</dbReference>
<evidence type="ECO:0000313" key="8">
    <source>
        <dbReference type="Proteomes" id="UP001152885"/>
    </source>
</evidence>
<feature type="transmembrane region" description="Helical" evidence="6">
    <location>
        <begin position="123"/>
        <end position="146"/>
    </location>
</feature>
<evidence type="ECO:0000256" key="1">
    <source>
        <dbReference type="ARBA" id="ARBA00004141"/>
    </source>
</evidence>
<protein>
    <submittedName>
        <fullName evidence="7">Uncharacterized protein</fullName>
    </submittedName>
</protein>
<evidence type="ECO:0000256" key="6">
    <source>
        <dbReference type="SAM" id="Phobius"/>
    </source>
</evidence>
<dbReference type="GO" id="GO:0005783">
    <property type="term" value="C:endoplasmic reticulum"/>
    <property type="evidence" value="ECO:0007669"/>
    <property type="project" value="TreeGrafter"/>
</dbReference>
<evidence type="ECO:0000256" key="3">
    <source>
        <dbReference type="ARBA" id="ARBA00022989"/>
    </source>
</evidence>
<feature type="region of interest" description="Disordered" evidence="5">
    <location>
        <begin position="1"/>
        <end position="111"/>
    </location>
</feature>
<proteinExistence type="predicted"/>
<dbReference type="OrthoDB" id="5581259at2759"/>
<keyword evidence="2 6" id="KW-0812">Transmembrane</keyword>
<sequence length="331" mass="38587">MSAATTEEFQQQPFQPQFQASRQAPIHQQRIKEQQSTTTTTTPGNQFQKQPIQPPPQFNQRQQQPVQRQVSNTPPQSQSKTTSSKSSAKDSEDNGPTNEIDSSKKKKRLVRAPPTANPLKYKAWLLGHCFTLIFGTISFIFQIFWLPNKWYINSICYRLSLLGSITALTATFSHKFGLHWLPPIATLMSHQNFQYLVLAIIWCFSFKSIFKIIPYYILSLLHLSQMKKIDIIMKHTSFLASIIAYDELFLIIYLILRTLFFRNASGYQLTIFLIFYWLRILYNKETGNLFAALIERLDDKTKSIKNARFQHYWSKTKGFIKEKQAEEHQDN</sequence>
<reference evidence="7" key="1">
    <citation type="submission" date="2022-12" db="EMBL/GenBank/DDBJ databases">
        <authorList>
            <person name="Brejova B."/>
        </authorList>
    </citation>
    <scope>NUCLEOTIDE SEQUENCE</scope>
</reference>
<organism evidence="7 8">
    <name type="scientific">Candida verbasci</name>
    <dbReference type="NCBI Taxonomy" id="1227364"/>
    <lineage>
        <taxon>Eukaryota</taxon>
        <taxon>Fungi</taxon>
        <taxon>Dikarya</taxon>
        <taxon>Ascomycota</taxon>
        <taxon>Saccharomycotina</taxon>
        <taxon>Pichiomycetes</taxon>
        <taxon>Debaryomycetaceae</taxon>
        <taxon>Candida/Lodderomyces clade</taxon>
        <taxon>Candida</taxon>
    </lineage>
</organism>
<evidence type="ECO:0000256" key="2">
    <source>
        <dbReference type="ARBA" id="ARBA00022692"/>
    </source>
</evidence>
<name>A0A9W4TQD5_9ASCO</name>
<dbReference type="Proteomes" id="UP001152885">
    <property type="component" value="Unassembled WGS sequence"/>
</dbReference>
<feature type="compositionally biased region" description="Low complexity" evidence="5">
    <location>
        <begin position="58"/>
        <end position="86"/>
    </location>
</feature>
<feature type="transmembrane region" description="Helical" evidence="6">
    <location>
        <begin position="266"/>
        <end position="282"/>
    </location>
</feature>
<dbReference type="EMBL" id="CANTUO010000001">
    <property type="protein sequence ID" value="CAI5755736.1"/>
    <property type="molecule type" value="Genomic_DNA"/>
</dbReference>
<dbReference type="PANTHER" id="PTHR12703:SF3">
    <property type="entry name" value="ABR032WP"/>
    <property type="match status" value="1"/>
</dbReference>
<evidence type="ECO:0000256" key="4">
    <source>
        <dbReference type="ARBA" id="ARBA00023136"/>
    </source>
</evidence>
<dbReference type="InterPro" id="IPR051645">
    <property type="entry name" value="PER33/POM33_regulator"/>
</dbReference>
<evidence type="ECO:0000256" key="5">
    <source>
        <dbReference type="SAM" id="MobiDB-lite"/>
    </source>
</evidence>
<keyword evidence="8" id="KW-1185">Reference proteome</keyword>
<accession>A0A9W4TQD5</accession>
<dbReference type="AlphaFoldDB" id="A0A9W4TQD5"/>
<gene>
    <name evidence="7" type="ORF">CANVERA_P0252</name>
</gene>
<feature type="transmembrane region" description="Helical" evidence="6">
    <location>
        <begin position="193"/>
        <end position="218"/>
    </location>
</feature>
<feature type="transmembrane region" description="Helical" evidence="6">
    <location>
        <begin position="155"/>
        <end position="173"/>
    </location>
</feature>
<keyword evidence="3 6" id="KW-1133">Transmembrane helix</keyword>
<feature type="compositionally biased region" description="Low complexity" evidence="5">
    <location>
        <begin position="37"/>
        <end position="51"/>
    </location>
</feature>
<feature type="transmembrane region" description="Helical" evidence="6">
    <location>
        <begin position="238"/>
        <end position="260"/>
    </location>
</feature>
<feature type="compositionally biased region" description="Low complexity" evidence="5">
    <location>
        <begin position="9"/>
        <end position="19"/>
    </location>
</feature>
<evidence type="ECO:0000313" key="7">
    <source>
        <dbReference type="EMBL" id="CAI5755736.1"/>
    </source>
</evidence>
<keyword evidence="4 6" id="KW-0472">Membrane</keyword>
<comment type="subcellular location">
    <subcellularLocation>
        <location evidence="1">Membrane</location>
        <topology evidence="1">Multi-pass membrane protein</topology>
    </subcellularLocation>
</comment>
<dbReference type="GO" id="GO:0071786">
    <property type="term" value="P:endoplasmic reticulum tubular network organization"/>
    <property type="evidence" value="ECO:0007669"/>
    <property type="project" value="TreeGrafter"/>
</dbReference>